<dbReference type="PRINTS" id="PR01036">
    <property type="entry name" value="TCRTETB"/>
</dbReference>
<evidence type="ECO:0000313" key="11">
    <source>
        <dbReference type="Proteomes" id="UP000677913"/>
    </source>
</evidence>
<dbReference type="GO" id="GO:0022857">
    <property type="term" value="F:transmembrane transporter activity"/>
    <property type="evidence" value="ECO:0007669"/>
    <property type="project" value="InterPro"/>
</dbReference>
<evidence type="ECO:0000256" key="2">
    <source>
        <dbReference type="ARBA" id="ARBA00022448"/>
    </source>
</evidence>
<comment type="caution">
    <text evidence="10">The sequence shown here is derived from an EMBL/GenBank/DDBJ whole genome shotgun (WGS) entry which is preliminary data.</text>
</comment>
<evidence type="ECO:0000256" key="4">
    <source>
        <dbReference type="ARBA" id="ARBA00022692"/>
    </source>
</evidence>
<dbReference type="RefSeq" id="WP_211467460.1">
    <property type="nucleotide sequence ID" value="NZ_JAGSXH010000030.1"/>
</dbReference>
<dbReference type="PROSITE" id="PS00216">
    <property type="entry name" value="SUGAR_TRANSPORT_1"/>
    <property type="match status" value="1"/>
</dbReference>
<feature type="transmembrane region" description="Helical" evidence="8">
    <location>
        <begin position="121"/>
        <end position="144"/>
    </location>
</feature>
<keyword evidence="3" id="KW-1003">Cell membrane</keyword>
<dbReference type="Pfam" id="PF07690">
    <property type="entry name" value="MFS_1"/>
    <property type="match status" value="1"/>
</dbReference>
<evidence type="ECO:0000256" key="3">
    <source>
        <dbReference type="ARBA" id="ARBA00022475"/>
    </source>
</evidence>
<feature type="transmembrane region" description="Helical" evidence="8">
    <location>
        <begin position="216"/>
        <end position="235"/>
    </location>
</feature>
<dbReference type="InterPro" id="IPR020846">
    <property type="entry name" value="MFS_dom"/>
</dbReference>
<dbReference type="InterPro" id="IPR036259">
    <property type="entry name" value="MFS_trans_sf"/>
</dbReference>
<dbReference type="SUPFAM" id="SSF103473">
    <property type="entry name" value="MFS general substrate transporter"/>
    <property type="match status" value="1"/>
</dbReference>
<evidence type="ECO:0000256" key="1">
    <source>
        <dbReference type="ARBA" id="ARBA00004651"/>
    </source>
</evidence>
<feature type="transmembrane region" description="Helical" evidence="8">
    <location>
        <begin position="156"/>
        <end position="176"/>
    </location>
</feature>
<organism evidence="10 11">
    <name type="scientific">Actinocrinis puniceicyclus</name>
    <dbReference type="NCBI Taxonomy" id="977794"/>
    <lineage>
        <taxon>Bacteria</taxon>
        <taxon>Bacillati</taxon>
        <taxon>Actinomycetota</taxon>
        <taxon>Actinomycetes</taxon>
        <taxon>Catenulisporales</taxon>
        <taxon>Actinospicaceae</taxon>
        <taxon>Actinocrinis</taxon>
    </lineage>
</organism>
<dbReference type="PROSITE" id="PS50850">
    <property type="entry name" value="MFS"/>
    <property type="match status" value="1"/>
</dbReference>
<feature type="transmembrane region" description="Helical" evidence="8">
    <location>
        <begin position="287"/>
        <end position="310"/>
    </location>
</feature>
<dbReference type="Gene3D" id="1.20.1250.20">
    <property type="entry name" value="MFS general substrate transporter like domains"/>
    <property type="match status" value="1"/>
</dbReference>
<protein>
    <submittedName>
        <fullName evidence="10">MFS transporter</fullName>
    </submittedName>
</protein>
<feature type="transmembrane region" description="Helical" evidence="8">
    <location>
        <begin position="350"/>
        <end position="369"/>
    </location>
</feature>
<feature type="region of interest" description="Disordered" evidence="7">
    <location>
        <begin position="1"/>
        <end position="22"/>
    </location>
</feature>
<feature type="transmembrane region" description="Helical" evidence="8">
    <location>
        <begin position="322"/>
        <end position="343"/>
    </location>
</feature>
<feature type="transmembrane region" description="Helical" evidence="8">
    <location>
        <begin position="375"/>
        <end position="397"/>
    </location>
</feature>
<keyword evidence="6 8" id="KW-0472">Membrane</keyword>
<evidence type="ECO:0000256" key="7">
    <source>
        <dbReference type="SAM" id="MobiDB-lite"/>
    </source>
</evidence>
<dbReference type="PANTHER" id="PTHR42718">
    <property type="entry name" value="MAJOR FACILITATOR SUPERFAMILY MULTIDRUG TRANSPORTER MFSC"/>
    <property type="match status" value="1"/>
</dbReference>
<feature type="transmembrane region" description="Helical" evidence="8">
    <location>
        <begin position="463"/>
        <end position="483"/>
    </location>
</feature>
<evidence type="ECO:0000256" key="8">
    <source>
        <dbReference type="SAM" id="Phobius"/>
    </source>
</evidence>
<gene>
    <name evidence="10" type="ORF">KGA66_11165</name>
</gene>
<feature type="transmembrane region" description="Helical" evidence="8">
    <location>
        <begin position="96"/>
        <end position="115"/>
    </location>
</feature>
<accession>A0A8J8BCK2</accession>
<dbReference type="CDD" id="cd17321">
    <property type="entry name" value="MFS_MMR_MDR_like"/>
    <property type="match status" value="1"/>
</dbReference>
<keyword evidence="2" id="KW-0813">Transport</keyword>
<feature type="transmembrane region" description="Helical" evidence="8">
    <location>
        <begin position="68"/>
        <end position="84"/>
    </location>
</feature>
<evidence type="ECO:0000256" key="6">
    <source>
        <dbReference type="ARBA" id="ARBA00023136"/>
    </source>
</evidence>
<feature type="domain" description="Major facilitator superfamily (MFS) profile" evidence="9">
    <location>
        <begin position="30"/>
        <end position="487"/>
    </location>
</feature>
<keyword evidence="5 8" id="KW-1133">Transmembrane helix</keyword>
<evidence type="ECO:0000256" key="5">
    <source>
        <dbReference type="ARBA" id="ARBA00022989"/>
    </source>
</evidence>
<proteinExistence type="predicted"/>
<keyword evidence="11" id="KW-1185">Reference proteome</keyword>
<name>A0A8J8BCK2_9ACTN</name>
<dbReference type="NCBIfam" id="TIGR00711">
    <property type="entry name" value="efflux_EmrB"/>
    <property type="match status" value="1"/>
</dbReference>
<dbReference type="PANTHER" id="PTHR42718:SF46">
    <property type="entry name" value="BLR6921 PROTEIN"/>
    <property type="match status" value="1"/>
</dbReference>
<sequence length="510" mass="53124">MSENTAVTRAGTPGAHPPDHAQPDPRRWLALVIILIAQLMVVLDATIVNIAMPSAQKALHIDDANRQWILTAYTLAFGGLLLLGGRLADYVGRKRIFLIGLVGFAGASALGGAAQNEAMLFAARALQGAFGALLAPAALSLITVTFTDVKDRAKAFGMFGAISGVGAAIGLLLGGVLTQYTSWRWCLFVNIFIAAIAIALAVPIVKESKAEGNTRYDVPGTLLSSIGIGALVYGFTEAAKQNSWTSTGVLVSFSIAAVLLVGFVLLESRIANPLLPLRVVWHRNRGGSFLTSIIIGAGLMGMFLFMTYYFQQIQHYSPLRSGVSYLPFSGALIVTAGVSSALLPRLGPRVIMTTGGLLATGGMTWLTQLRADSSYATMILPALIMLAVGMGCVFVPLGNTSLTGVANHDAGVASAMVNTTQQVGGSLGVALLNTVFTTTILSYGTNHHTSPFSPAAQVHGYNVAFTISAILLGLSTLVTFALIRKDPAQSVEGEATGAGVEAPAAVVHVG</sequence>
<keyword evidence="4 8" id="KW-0812">Transmembrane</keyword>
<feature type="transmembrane region" description="Helical" evidence="8">
    <location>
        <begin position="28"/>
        <end position="48"/>
    </location>
</feature>
<dbReference type="InterPro" id="IPR011701">
    <property type="entry name" value="MFS"/>
</dbReference>
<dbReference type="InterPro" id="IPR005829">
    <property type="entry name" value="Sugar_transporter_CS"/>
</dbReference>
<dbReference type="AlphaFoldDB" id="A0A8J8BCK2"/>
<reference evidence="10" key="1">
    <citation type="submission" date="2021-04" db="EMBL/GenBank/DDBJ databases">
        <title>Genome based classification of Actinospica acidithermotolerans sp. nov., an actinobacterium isolated from an Indonesian hot spring.</title>
        <authorList>
            <person name="Kusuma A.B."/>
            <person name="Putra K.E."/>
            <person name="Nafisah S."/>
            <person name="Loh J."/>
            <person name="Nouioui I."/>
            <person name="Goodfellow M."/>
        </authorList>
    </citation>
    <scope>NUCLEOTIDE SEQUENCE</scope>
    <source>
        <strain evidence="10">DSM 45618</strain>
    </source>
</reference>
<comment type="subcellular location">
    <subcellularLocation>
        <location evidence="1">Cell membrane</location>
        <topology evidence="1">Multi-pass membrane protein</topology>
    </subcellularLocation>
</comment>
<feature type="transmembrane region" description="Helical" evidence="8">
    <location>
        <begin position="423"/>
        <end position="443"/>
    </location>
</feature>
<dbReference type="GO" id="GO:0005886">
    <property type="term" value="C:plasma membrane"/>
    <property type="evidence" value="ECO:0007669"/>
    <property type="project" value="UniProtKB-SubCell"/>
</dbReference>
<dbReference type="EMBL" id="JAGSXH010000030">
    <property type="protein sequence ID" value="MBS2963610.1"/>
    <property type="molecule type" value="Genomic_DNA"/>
</dbReference>
<dbReference type="Gene3D" id="1.20.1720.10">
    <property type="entry name" value="Multidrug resistance protein D"/>
    <property type="match status" value="1"/>
</dbReference>
<evidence type="ECO:0000259" key="9">
    <source>
        <dbReference type="PROSITE" id="PS50850"/>
    </source>
</evidence>
<dbReference type="Proteomes" id="UP000677913">
    <property type="component" value="Unassembled WGS sequence"/>
</dbReference>
<evidence type="ECO:0000313" key="10">
    <source>
        <dbReference type="EMBL" id="MBS2963610.1"/>
    </source>
</evidence>
<feature type="transmembrane region" description="Helical" evidence="8">
    <location>
        <begin position="247"/>
        <end position="266"/>
    </location>
</feature>
<dbReference type="InterPro" id="IPR004638">
    <property type="entry name" value="EmrB-like"/>
</dbReference>
<feature type="transmembrane region" description="Helical" evidence="8">
    <location>
        <begin position="182"/>
        <end position="204"/>
    </location>
</feature>